<comment type="caution">
    <text evidence="2">The sequence shown here is derived from an EMBL/GenBank/DDBJ whole genome shotgun (WGS) entry which is preliminary data.</text>
</comment>
<reference evidence="2" key="1">
    <citation type="journal article" date="2021" name="Genome Biol. Evol.">
        <title>A High-Quality Reference Genome for a Parasitic Bivalve with Doubly Uniparental Inheritance (Bivalvia: Unionida).</title>
        <authorList>
            <person name="Smith C.H."/>
        </authorList>
    </citation>
    <scope>NUCLEOTIDE SEQUENCE</scope>
    <source>
        <strain evidence="2">CHS0354</strain>
    </source>
</reference>
<dbReference type="EMBL" id="JAEAOA010001688">
    <property type="protein sequence ID" value="KAK3603104.1"/>
    <property type="molecule type" value="Genomic_DNA"/>
</dbReference>
<reference evidence="2" key="3">
    <citation type="submission" date="2023-05" db="EMBL/GenBank/DDBJ databases">
        <authorList>
            <person name="Smith C.H."/>
        </authorList>
    </citation>
    <scope>NUCLEOTIDE SEQUENCE</scope>
    <source>
        <strain evidence="2">CHS0354</strain>
        <tissue evidence="2">Mantle</tissue>
    </source>
</reference>
<dbReference type="Proteomes" id="UP001195483">
    <property type="component" value="Unassembled WGS sequence"/>
</dbReference>
<feature type="domain" description="MAM" evidence="1">
    <location>
        <begin position="41"/>
        <end position="94"/>
    </location>
</feature>
<organism evidence="2 3">
    <name type="scientific">Potamilus streckersoni</name>
    <dbReference type="NCBI Taxonomy" id="2493646"/>
    <lineage>
        <taxon>Eukaryota</taxon>
        <taxon>Metazoa</taxon>
        <taxon>Spiralia</taxon>
        <taxon>Lophotrochozoa</taxon>
        <taxon>Mollusca</taxon>
        <taxon>Bivalvia</taxon>
        <taxon>Autobranchia</taxon>
        <taxon>Heteroconchia</taxon>
        <taxon>Palaeoheterodonta</taxon>
        <taxon>Unionida</taxon>
        <taxon>Unionoidea</taxon>
        <taxon>Unionidae</taxon>
        <taxon>Ambleminae</taxon>
        <taxon>Lampsilini</taxon>
        <taxon>Potamilus</taxon>
    </lineage>
</organism>
<dbReference type="InterPro" id="IPR013320">
    <property type="entry name" value="ConA-like_dom_sf"/>
</dbReference>
<evidence type="ECO:0000259" key="1">
    <source>
        <dbReference type="PROSITE" id="PS50060"/>
    </source>
</evidence>
<evidence type="ECO:0000313" key="2">
    <source>
        <dbReference type="EMBL" id="KAK3603104.1"/>
    </source>
</evidence>
<sequence length="94" mass="10586">MGQIANMCFGYLFDNSTMDSETPETVELRMTQQEKCQGESPSCDFESDLCGWYELSTTSLKWRLKTGKTPDFTSGPQGDHTYGSKEMINNVSHV</sequence>
<dbReference type="Pfam" id="PF00629">
    <property type="entry name" value="MAM"/>
    <property type="match status" value="1"/>
</dbReference>
<dbReference type="PROSITE" id="PS50060">
    <property type="entry name" value="MAM_2"/>
    <property type="match status" value="1"/>
</dbReference>
<dbReference type="GO" id="GO:0016020">
    <property type="term" value="C:membrane"/>
    <property type="evidence" value="ECO:0007669"/>
    <property type="project" value="InterPro"/>
</dbReference>
<proteinExistence type="predicted"/>
<dbReference type="InterPro" id="IPR000998">
    <property type="entry name" value="MAM_dom"/>
</dbReference>
<keyword evidence="3" id="KW-1185">Reference proteome</keyword>
<dbReference type="SUPFAM" id="SSF49899">
    <property type="entry name" value="Concanavalin A-like lectins/glucanases"/>
    <property type="match status" value="1"/>
</dbReference>
<reference evidence="2" key="2">
    <citation type="journal article" date="2021" name="Genome Biol. Evol.">
        <title>Developing a high-quality reference genome for a parasitic bivalve with doubly uniparental inheritance (Bivalvia: Unionida).</title>
        <authorList>
            <person name="Smith C.H."/>
        </authorList>
    </citation>
    <scope>NUCLEOTIDE SEQUENCE</scope>
    <source>
        <strain evidence="2">CHS0354</strain>
        <tissue evidence="2">Mantle</tissue>
    </source>
</reference>
<gene>
    <name evidence="2" type="ORF">CHS0354_027888</name>
</gene>
<dbReference type="AlphaFoldDB" id="A0AAE0W6Q0"/>
<accession>A0AAE0W6Q0</accession>
<name>A0AAE0W6Q0_9BIVA</name>
<protein>
    <recommendedName>
        <fullName evidence="1">MAM domain-containing protein</fullName>
    </recommendedName>
</protein>
<dbReference type="Gene3D" id="2.60.120.200">
    <property type="match status" value="1"/>
</dbReference>
<evidence type="ECO:0000313" key="3">
    <source>
        <dbReference type="Proteomes" id="UP001195483"/>
    </source>
</evidence>